<protein>
    <recommendedName>
        <fullName evidence="3">Aspartyl-phosphate phosphatase Spo0E family protein</fullName>
    </recommendedName>
</protein>
<evidence type="ECO:0008006" key="3">
    <source>
        <dbReference type="Google" id="ProtNLM"/>
    </source>
</evidence>
<evidence type="ECO:0000313" key="2">
    <source>
        <dbReference type="Proteomes" id="UP000634435"/>
    </source>
</evidence>
<reference evidence="2" key="1">
    <citation type="journal article" date="2019" name="Int. J. Syst. Evol. Microbiol.">
        <title>The Global Catalogue of Microorganisms (GCM) 10K type strain sequencing project: providing services to taxonomists for standard genome sequencing and annotation.</title>
        <authorList>
            <consortium name="The Broad Institute Genomics Platform"/>
            <consortium name="The Broad Institute Genome Sequencing Center for Infectious Disease"/>
            <person name="Wu L."/>
            <person name="Ma J."/>
        </authorList>
    </citation>
    <scope>NUCLEOTIDE SEQUENCE [LARGE SCALE GENOMIC DNA]</scope>
    <source>
        <strain evidence="2">JCM 30071</strain>
    </source>
</reference>
<proteinExistence type="predicted"/>
<name>A0ABQ2DSH6_9BACI</name>
<comment type="caution">
    <text evidence="1">The sequence shown here is derived from an EMBL/GenBank/DDBJ whole genome shotgun (WGS) entry which is preliminary data.</text>
</comment>
<keyword evidence="2" id="KW-1185">Reference proteome</keyword>
<sequence length="47" mass="5454">MEELKQQAIELRKSIKWHEKELDNPALTIGILNELAYFIENIGENNG</sequence>
<evidence type="ECO:0000313" key="1">
    <source>
        <dbReference type="EMBL" id="GGJ67713.1"/>
    </source>
</evidence>
<gene>
    <name evidence="1" type="ORF">GCM10007111_31980</name>
</gene>
<organism evidence="1 2">
    <name type="scientific">Virgibacillus kapii</name>
    <dbReference type="NCBI Taxonomy" id="1638645"/>
    <lineage>
        <taxon>Bacteria</taxon>
        <taxon>Bacillati</taxon>
        <taxon>Bacillota</taxon>
        <taxon>Bacilli</taxon>
        <taxon>Bacillales</taxon>
        <taxon>Bacillaceae</taxon>
        <taxon>Virgibacillus</taxon>
    </lineage>
</organism>
<accession>A0ABQ2DSH6</accession>
<dbReference type="EMBL" id="BMPN01000005">
    <property type="protein sequence ID" value="GGJ67713.1"/>
    <property type="molecule type" value="Genomic_DNA"/>
</dbReference>
<dbReference type="RefSeq" id="WP_188943760.1">
    <property type="nucleotide sequence ID" value="NZ_BMPN01000005.1"/>
</dbReference>
<dbReference type="Proteomes" id="UP000634435">
    <property type="component" value="Unassembled WGS sequence"/>
</dbReference>